<protein>
    <recommendedName>
        <fullName evidence="1">GH16 domain-containing protein</fullName>
    </recommendedName>
</protein>
<dbReference type="CDD" id="cd00413">
    <property type="entry name" value="Glyco_hydrolase_16"/>
    <property type="match status" value="1"/>
</dbReference>
<dbReference type="InterPro" id="IPR000757">
    <property type="entry name" value="Beta-glucanase-like"/>
</dbReference>
<name>A0A4S9APB4_AURPU</name>
<dbReference type="GO" id="GO:0004553">
    <property type="term" value="F:hydrolase activity, hydrolyzing O-glycosyl compounds"/>
    <property type="evidence" value="ECO:0007669"/>
    <property type="project" value="InterPro"/>
</dbReference>
<feature type="domain" description="GH16" evidence="1">
    <location>
        <begin position="1"/>
        <end position="202"/>
    </location>
</feature>
<accession>A0A4S9APB4</accession>
<dbReference type="PROSITE" id="PS51762">
    <property type="entry name" value="GH16_2"/>
    <property type="match status" value="1"/>
</dbReference>
<dbReference type="Pfam" id="PF00722">
    <property type="entry name" value="Glyco_hydro_16"/>
    <property type="match status" value="1"/>
</dbReference>
<comment type="caution">
    <text evidence="2">The sequence shown here is derived from an EMBL/GenBank/DDBJ whole genome shotgun (WGS) entry which is preliminary data.</text>
</comment>
<reference evidence="2 3" key="1">
    <citation type="submission" date="2018-10" db="EMBL/GenBank/DDBJ databases">
        <title>Fifty Aureobasidium pullulans genomes reveal a recombining polyextremotolerant generalist.</title>
        <authorList>
            <person name="Gostincar C."/>
            <person name="Turk M."/>
            <person name="Zajc J."/>
            <person name="Gunde-Cimerman N."/>
        </authorList>
    </citation>
    <scope>NUCLEOTIDE SEQUENCE [LARGE SCALE GENOMIC DNA]</scope>
    <source>
        <strain evidence="2 3">EXF-10507</strain>
    </source>
</reference>
<dbReference type="Gene3D" id="2.60.120.200">
    <property type="match status" value="1"/>
</dbReference>
<proteinExistence type="predicted"/>
<gene>
    <name evidence="2" type="ORF">D6D15_10613</name>
</gene>
<dbReference type="PANTHER" id="PTHR38121">
    <property type="entry name" value="GH16 DOMAIN-CONTAINING PROTEIN"/>
    <property type="match status" value="1"/>
</dbReference>
<dbReference type="GO" id="GO:0005975">
    <property type="term" value="P:carbohydrate metabolic process"/>
    <property type="evidence" value="ECO:0007669"/>
    <property type="project" value="InterPro"/>
</dbReference>
<evidence type="ECO:0000259" key="1">
    <source>
        <dbReference type="PROSITE" id="PS51762"/>
    </source>
</evidence>
<evidence type="ECO:0000313" key="2">
    <source>
        <dbReference type="EMBL" id="THW81496.1"/>
    </source>
</evidence>
<dbReference type="Proteomes" id="UP000304928">
    <property type="component" value="Unassembled WGS sequence"/>
</dbReference>
<dbReference type="AlphaFoldDB" id="A0A4S9APB4"/>
<dbReference type="PANTHER" id="PTHR38121:SF2">
    <property type="entry name" value="ACYLTRANSFERASE 3 DOMAIN-CONTAINING PROTEIN"/>
    <property type="match status" value="1"/>
</dbReference>
<dbReference type="EMBL" id="QZAR01000488">
    <property type="protein sequence ID" value="THW81496.1"/>
    <property type="molecule type" value="Genomic_DNA"/>
</dbReference>
<sequence>MYFIKSDTDIGPAYFNKSQITIDSLGLLRMNQAAVPANSANTDAQSAQIVTAWSDITYGSIRTVAKGTKNPGAVYGMFFYGPDVPHYETDIELVTLNPTTVHFTNQNDTMSNSTETTLYGSSTISSWHEYRLDWVPGSVSFYIDGVLRENKTQGVPKGPGAWYWNAWSDGGPFSQGPARQANTSFIQSIDMYVNRTGLVCGK</sequence>
<dbReference type="InterPro" id="IPR013320">
    <property type="entry name" value="ConA-like_dom_sf"/>
</dbReference>
<dbReference type="SUPFAM" id="SSF49899">
    <property type="entry name" value="Concanavalin A-like lectins/glucanases"/>
    <property type="match status" value="1"/>
</dbReference>
<evidence type="ECO:0000313" key="3">
    <source>
        <dbReference type="Proteomes" id="UP000304928"/>
    </source>
</evidence>
<organism evidence="2 3">
    <name type="scientific">Aureobasidium pullulans</name>
    <name type="common">Black yeast</name>
    <name type="synonym">Pullularia pullulans</name>
    <dbReference type="NCBI Taxonomy" id="5580"/>
    <lineage>
        <taxon>Eukaryota</taxon>
        <taxon>Fungi</taxon>
        <taxon>Dikarya</taxon>
        <taxon>Ascomycota</taxon>
        <taxon>Pezizomycotina</taxon>
        <taxon>Dothideomycetes</taxon>
        <taxon>Dothideomycetidae</taxon>
        <taxon>Dothideales</taxon>
        <taxon>Saccotheciaceae</taxon>
        <taxon>Aureobasidium</taxon>
    </lineage>
</organism>